<sequence>MQNVLPILRRNKKVISKTVHSGRHFLTYLGKRLLIEGVVQTCRANRSLGPAQVVVAHLGGRMNGVTYKEKNKCISPFSTPREYHHTSRGGMQKMWLQECQTHMNFEQITRILKSLGREKPTWEEKKNTEKKVSLLLPHIYKECERNYIHFSCILHNLHKLRDHFTKEYKEEVYTKMEDLFLRNVSVFTIKEMTIILKCLVEERKGKCDKMVQFCAYKFIQVLCMDILYKMRKDPSFNLSFLSVLCTHFKGCIENYFFSNVGNTNREEEMDRFYHTVHRLGSTSDQALFANCLLKGYPRYGYNLFNLHDVSAFMFFLTRCKSACCPMYTFLSHVYVSISFLGDVAHPIHGNLERHFLKFERGAKFCFSGGSRTGRIAPSEEHMEEMDEMIVDENAHERHDSVAYVQKDLASISKGEIMQCVSHLLQSDIGFNYSATSPVHKKRDKESAVMRENVHSMAVIIHSSLKAKERNVFTYILANYLLLKCTHFLNLIDICNIFELFILHRTTVAGVDVYEAVFAKIRRLIMTQANSKTMAIFCISSARLKGELRGSFVDNILALYRIVLQKGRGLSAEYTNNNRRNYKNLPFPFGKENTVIFSNVSNFLSSHKISSLFYLLYLSKFNGFINALLVHKKKGHCSASLISVIDMYDLLKIFITLFKMYAQNGLYDGKRRAEISKHLDKSSEYLLQFLEDICFEKIIPVQGNFSKEEQPAYAEADRLKGIKILNRSCYFFTLLLPMIKKLQMGNIINDRTGQSLTRLFTSFKSSISKIYQDELFSGNCKNDQSSKCYVHIWNFFFMLNDARGGG</sequence>
<organism evidence="1 2">
    <name type="scientific">Plasmodium fragile</name>
    <dbReference type="NCBI Taxonomy" id="5857"/>
    <lineage>
        <taxon>Eukaryota</taxon>
        <taxon>Sar</taxon>
        <taxon>Alveolata</taxon>
        <taxon>Apicomplexa</taxon>
        <taxon>Aconoidasida</taxon>
        <taxon>Haemosporida</taxon>
        <taxon>Plasmodiidae</taxon>
        <taxon>Plasmodium</taxon>
        <taxon>Plasmodium (Plasmodium)</taxon>
    </lineage>
</organism>
<dbReference type="Proteomes" id="UP000054561">
    <property type="component" value="Unassembled WGS sequence"/>
</dbReference>
<dbReference type="RefSeq" id="XP_012335283.1">
    <property type="nucleotide sequence ID" value="XM_012479860.1"/>
</dbReference>
<evidence type="ECO:0000313" key="1">
    <source>
        <dbReference type="EMBL" id="KJP88112.1"/>
    </source>
</evidence>
<dbReference type="EMBL" id="KQ001665">
    <property type="protein sequence ID" value="KJP88112.1"/>
    <property type="molecule type" value="Genomic_DNA"/>
</dbReference>
<dbReference type="OrthoDB" id="392618at2759"/>
<protein>
    <submittedName>
        <fullName evidence="1">Uncharacterized protein</fullName>
    </submittedName>
</protein>
<evidence type="ECO:0000313" key="2">
    <source>
        <dbReference type="Proteomes" id="UP000054561"/>
    </source>
</evidence>
<dbReference type="VEuPathDB" id="PlasmoDB:AK88_02226"/>
<reference evidence="1 2" key="1">
    <citation type="submission" date="2014-03" db="EMBL/GenBank/DDBJ databases">
        <title>The Genome Sequence of Plasmodium fragile nilgiri.</title>
        <authorList>
            <consortium name="The Broad Institute Genomics Platform"/>
            <consortium name="The Broad Institute Genome Sequencing Center for Infectious Disease"/>
            <person name="Neafsey D."/>
            <person name="Duraisingh M."/>
            <person name="Young S.K."/>
            <person name="Zeng Q."/>
            <person name="Gargeya S."/>
            <person name="Abouelleil A."/>
            <person name="Alvarado L."/>
            <person name="Chapman S.B."/>
            <person name="Gainer-Dewar J."/>
            <person name="Goldberg J."/>
            <person name="Griggs A."/>
            <person name="Gujja S."/>
            <person name="Hansen M."/>
            <person name="Howarth C."/>
            <person name="Imamovic A."/>
            <person name="Larimer J."/>
            <person name="Pearson M."/>
            <person name="Poon T.W."/>
            <person name="Priest M."/>
            <person name="Roberts A."/>
            <person name="Saif S."/>
            <person name="Shea T."/>
            <person name="Sykes S."/>
            <person name="Wortman J."/>
            <person name="Nusbaum C."/>
            <person name="Birren B."/>
        </authorList>
    </citation>
    <scope>NUCLEOTIDE SEQUENCE [LARGE SCALE GENOMIC DNA]</scope>
    <source>
        <strain evidence="2">nilgiri</strain>
    </source>
</reference>
<dbReference type="OMA" id="YIHFSCI"/>
<keyword evidence="2" id="KW-1185">Reference proteome</keyword>
<gene>
    <name evidence="1" type="ORF">AK88_02226</name>
</gene>
<accession>A0A0D9QMW9</accession>
<dbReference type="AlphaFoldDB" id="A0A0D9QMW9"/>
<dbReference type="GeneID" id="24267540"/>
<proteinExistence type="predicted"/>
<name>A0A0D9QMW9_PLAFR</name>